<dbReference type="SUPFAM" id="SSF51126">
    <property type="entry name" value="Pectin lyase-like"/>
    <property type="match status" value="1"/>
</dbReference>
<sequence length="315" mass="35182">MIQKDGIRLTGDGESTVFQFSFKVKGGISEPVDTSGSFGSGDNTITLSSALNVNDRDWIQLWGVCHPFSKDAGTYQLGGYNPTKDELYKIRFGEFVQVRDSHDQLSLSTMSPIVYPKYQDNTSDLTETIDGVTSAQAVKVNFINGFRFDNVKCEVERNSSFDRYKFYYVKGLRIDNINFQTLDNEDGRWLRICSCLDVDINNCQNNRDITGYTGGASWNSYIIGAGSMEVSVRNCTFRNQAQTIDFTPAVSNRFNDDFPGSFVGNYIVYTNVSILNCNFINCSDAATTHPGGGDSSTKAMRHMEMEDLERGLETT</sequence>
<evidence type="ECO:0000313" key="2">
    <source>
        <dbReference type="Proteomes" id="UP000092504"/>
    </source>
</evidence>
<dbReference type="InterPro" id="IPR012334">
    <property type="entry name" value="Pectin_lyas_fold"/>
</dbReference>
<dbReference type="InterPro" id="IPR011050">
    <property type="entry name" value="Pectin_lyase_fold/virulence"/>
</dbReference>
<name>A0A1B8P1K1_HALEL</name>
<gene>
    <name evidence="1" type="ORF">A8U91_00477</name>
</gene>
<dbReference type="Gene3D" id="2.160.20.10">
    <property type="entry name" value="Single-stranded right-handed beta-helix, Pectin lyase-like"/>
    <property type="match status" value="1"/>
</dbReference>
<organism evidence="1 2">
    <name type="scientific">Halomonas elongata</name>
    <dbReference type="NCBI Taxonomy" id="2746"/>
    <lineage>
        <taxon>Bacteria</taxon>
        <taxon>Pseudomonadati</taxon>
        <taxon>Pseudomonadota</taxon>
        <taxon>Gammaproteobacteria</taxon>
        <taxon>Oceanospirillales</taxon>
        <taxon>Halomonadaceae</taxon>
        <taxon>Halomonas</taxon>
    </lineage>
</organism>
<dbReference type="AlphaFoldDB" id="A0A1B8P1K1"/>
<proteinExistence type="predicted"/>
<comment type="caution">
    <text evidence="1">The sequence shown here is derived from an EMBL/GenBank/DDBJ whole genome shotgun (WGS) entry which is preliminary data.</text>
</comment>
<evidence type="ECO:0000313" key="1">
    <source>
        <dbReference type="EMBL" id="OBX36141.1"/>
    </source>
</evidence>
<accession>A0A1B8P1K1</accession>
<reference evidence="1 2" key="1">
    <citation type="submission" date="2016-06" db="EMBL/GenBank/DDBJ databases">
        <title>Genome sequence of halotolerant plant growth promoting strain of Halomonas elongata HEK1 isolated from salterns of Rann of Kutch, Gujarat, India.</title>
        <authorList>
            <person name="Gaba S."/>
            <person name="Singh R.N."/>
            <person name="Abrol S."/>
            <person name="Kaushik R."/>
            <person name="Saxena A.K."/>
        </authorList>
    </citation>
    <scope>NUCLEOTIDE SEQUENCE [LARGE SCALE GENOMIC DNA]</scope>
    <source>
        <strain evidence="1 2">HEK1</strain>
    </source>
</reference>
<dbReference type="Proteomes" id="UP000092504">
    <property type="component" value="Unassembled WGS sequence"/>
</dbReference>
<dbReference type="EMBL" id="MAJD01000001">
    <property type="protein sequence ID" value="OBX36141.1"/>
    <property type="molecule type" value="Genomic_DNA"/>
</dbReference>
<protein>
    <submittedName>
        <fullName evidence="1">Uncharacterized protein</fullName>
    </submittedName>
</protein>